<feature type="domain" description="6-phosphogluconate dehydrogenase NADP-binding" evidence="4">
    <location>
        <begin position="5"/>
        <end position="153"/>
    </location>
</feature>
<dbReference type="InterPro" id="IPR015815">
    <property type="entry name" value="HIBADH-related"/>
</dbReference>
<evidence type="ECO:0000313" key="7">
    <source>
        <dbReference type="Proteomes" id="UP000295172"/>
    </source>
</evidence>
<dbReference type="OrthoDB" id="5176214at2"/>
<feature type="domain" description="NADPH-dependent reductive aminase-like C-terminal" evidence="5">
    <location>
        <begin position="160"/>
        <end position="286"/>
    </location>
</feature>
<dbReference type="GO" id="GO:0050661">
    <property type="term" value="F:NADP binding"/>
    <property type="evidence" value="ECO:0007669"/>
    <property type="project" value="InterPro"/>
</dbReference>
<evidence type="ECO:0000259" key="5">
    <source>
        <dbReference type="Pfam" id="PF21761"/>
    </source>
</evidence>
<dbReference type="Pfam" id="PF21761">
    <property type="entry name" value="RedAm-like_C"/>
    <property type="match status" value="1"/>
</dbReference>
<keyword evidence="2" id="KW-0560">Oxidoreductase</keyword>
<dbReference type="EMBL" id="SMKR01000034">
    <property type="protein sequence ID" value="TDD27407.1"/>
    <property type="molecule type" value="Genomic_DNA"/>
</dbReference>
<evidence type="ECO:0000313" key="6">
    <source>
        <dbReference type="EMBL" id="TDD27407.1"/>
    </source>
</evidence>
<dbReference type="InterPro" id="IPR036291">
    <property type="entry name" value="NAD(P)-bd_dom_sf"/>
</dbReference>
<evidence type="ECO:0000256" key="3">
    <source>
        <dbReference type="SAM" id="SignalP"/>
    </source>
</evidence>
<feature type="chain" id="PRO_5020264259" evidence="3">
    <location>
        <begin position="19"/>
        <end position="289"/>
    </location>
</feature>
<dbReference type="InterPro" id="IPR051265">
    <property type="entry name" value="HIBADH-related_NP60_sf"/>
</dbReference>
<dbReference type="Proteomes" id="UP000295172">
    <property type="component" value="Unassembled WGS sequence"/>
</dbReference>
<dbReference type="Gene3D" id="1.10.1040.10">
    <property type="entry name" value="N-(1-d-carboxylethyl)-l-norvaline Dehydrogenase, domain 2"/>
    <property type="match status" value="1"/>
</dbReference>
<dbReference type="SUPFAM" id="SSF48179">
    <property type="entry name" value="6-phosphogluconate dehydrogenase C-terminal domain-like"/>
    <property type="match status" value="1"/>
</dbReference>
<accession>A0A4V6PDA4</accession>
<dbReference type="SUPFAM" id="SSF51735">
    <property type="entry name" value="NAD(P)-binding Rossmann-fold domains"/>
    <property type="match status" value="1"/>
</dbReference>
<comment type="caution">
    <text evidence="6">The sequence shown here is derived from an EMBL/GenBank/DDBJ whole genome shotgun (WGS) entry which is preliminary data.</text>
</comment>
<evidence type="ECO:0000259" key="4">
    <source>
        <dbReference type="Pfam" id="PF03446"/>
    </source>
</evidence>
<dbReference type="RefSeq" id="WP_132318745.1">
    <property type="nucleotide sequence ID" value="NZ_SMKR01000034.1"/>
</dbReference>
<feature type="signal peptide" evidence="3">
    <location>
        <begin position="1"/>
        <end position="18"/>
    </location>
</feature>
<dbReference type="Pfam" id="PF03446">
    <property type="entry name" value="NAD_binding_2"/>
    <property type="match status" value="1"/>
</dbReference>
<keyword evidence="7" id="KW-1185">Reference proteome</keyword>
<protein>
    <submittedName>
        <fullName evidence="6">NAD(P)-dependent oxidoreductase</fullName>
    </submittedName>
</protein>
<dbReference type="PANTHER" id="PTHR43580:SF2">
    <property type="entry name" value="CYTOKINE-LIKE NUCLEAR FACTOR N-PAC"/>
    <property type="match status" value="1"/>
</dbReference>
<organism evidence="6 7">
    <name type="scientific">Kribbella turkmenica</name>
    <dbReference type="NCBI Taxonomy" id="2530375"/>
    <lineage>
        <taxon>Bacteria</taxon>
        <taxon>Bacillati</taxon>
        <taxon>Actinomycetota</taxon>
        <taxon>Actinomycetes</taxon>
        <taxon>Propionibacteriales</taxon>
        <taxon>Kribbellaceae</taxon>
        <taxon>Kribbella</taxon>
    </lineage>
</organism>
<comment type="similarity">
    <text evidence="1">Belongs to the HIBADH-related family.</text>
</comment>
<keyword evidence="3" id="KW-0732">Signal</keyword>
<reference evidence="6 7" key="1">
    <citation type="submission" date="2019-02" db="EMBL/GenBank/DDBJ databases">
        <title>Draft genome sequences of novel Actinobacteria.</title>
        <authorList>
            <person name="Sahin N."/>
            <person name="Ay H."/>
            <person name="Saygin H."/>
        </authorList>
    </citation>
    <scope>NUCLEOTIDE SEQUENCE [LARGE SCALE GENOMIC DNA]</scope>
    <source>
        <strain evidence="6 7">16K104</strain>
    </source>
</reference>
<evidence type="ECO:0000256" key="1">
    <source>
        <dbReference type="ARBA" id="ARBA00009080"/>
    </source>
</evidence>
<proteinExistence type="inferred from homology"/>
<dbReference type="AlphaFoldDB" id="A0A4V6PDA4"/>
<dbReference type="PIRSF" id="PIRSF000103">
    <property type="entry name" value="HIBADH"/>
    <property type="match status" value="1"/>
</dbReference>
<dbReference type="InterPro" id="IPR006115">
    <property type="entry name" value="6PGDH_NADP-bd"/>
</dbReference>
<name>A0A4V6PDA4_9ACTN</name>
<dbReference type="InterPro" id="IPR013328">
    <property type="entry name" value="6PGD_dom2"/>
</dbReference>
<dbReference type="Gene3D" id="3.40.50.720">
    <property type="entry name" value="NAD(P)-binding Rossmann-like Domain"/>
    <property type="match status" value="1"/>
</dbReference>
<evidence type="ECO:0000256" key="2">
    <source>
        <dbReference type="ARBA" id="ARBA00023002"/>
    </source>
</evidence>
<dbReference type="GO" id="GO:0016491">
    <property type="term" value="F:oxidoreductase activity"/>
    <property type="evidence" value="ECO:0007669"/>
    <property type="project" value="UniProtKB-KW"/>
</dbReference>
<dbReference type="InterPro" id="IPR048666">
    <property type="entry name" value="RedAm-like_C"/>
</dbReference>
<dbReference type="PANTHER" id="PTHR43580">
    <property type="entry name" value="OXIDOREDUCTASE GLYR1-RELATED"/>
    <property type="match status" value="1"/>
</dbReference>
<sequence length="289" mass="29977">MRTPVTVLGLGAMGTALARAFLAAGHPTTVWNRTPGRSPELDALGATRAATAAEAVAAGRLVVVCLLDDTTVRATLEPLAAELTGRTLANLTSSLPSRARALADWAAGHGIEFLDGGIMAVPVMIGGPEAFILYSGSTVAFEQYEHDLAAAARPAYVGKDPGLASLHDFTLLSAMYPMLGGAAHALALISREDISPTTFTDSYLVPWLSAMLGQLPAMAKDLEHGPDGPAGSNLAMQANGFHELVDLAVEQGVDPRMLAPMEQLLRRAVDAGHGDEDLAALVPLLRAGA</sequence>
<gene>
    <name evidence="6" type="ORF">E1218_10495</name>
</gene>
<dbReference type="InterPro" id="IPR008927">
    <property type="entry name" value="6-PGluconate_DH-like_C_sf"/>
</dbReference>